<evidence type="ECO:0000313" key="8">
    <source>
        <dbReference type="RefSeq" id="XP_033780767.1"/>
    </source>
</evidence>
<evidence type="ECO:0000256" key="1">
    <source>
        <dbReference type="ARBA" id="ARBA00004371"/>
    </source>
</evidence>
<dbReference type="PANTHER" id="PTHR33967">
    <property type="entry name" value="RAGULATOR COMPLEX PROTEIN LAMTOR4"/>
    <property type="match status" value="1"/>
</dbReference>
<keyword evidence="7" id="KW-1185">Reference proteome</keyword>
<dbReference type="CTD" id="389541"/>
<evidence type="ECO:0000256" key="3">
    <source>
        <dbReference type="ARBA" id="ARBA00016098"/>
    </source>
</evidence>
<evidence type="ECO:0000313" key="7">
    <source>
        <dbReference type="Proteomes" id="UP000515159"/>
    </source>
</evidence>
<dbReference type="AlphaFoldDB" id="A0A6P8NWG1"/>
<dbReference type="FunCoup" id="A0A6P8NWG1">
    <property type="interactions" value="1352"/>
</dbReference>
<comment type="subcellular location">
    <subcellularLocation>
        <location evidence="1">Lysosome</location>
    </subcellularLocation>
</comment>
<keyword evidence="4" id="KW-0458">Lysosome</keyword>
<evidence type="ECO:0000256" key="5">
    <source>
        <dbReference type="ARBA" id="ARBA00032690"/>
    </source>
</evidence>
<dbReference type="OrthoDB" id="275011at2759"/>
<dbReference type="GO" id="GO:0032008">
    <property type="term" value="P:positive regulation of TOR signaling"/>
    <property type="evidence" value="ECO:0007669"/>
    <property type="project" value="InterPro"/>
</dbReference>
<dbReference type="Proteomes" id="UP000515159">
    <property type="component" value="Chromosome 16"/>
</dbReference>
<dbReference type="GO" id="GO:0071230">
    <property type="term" value="P:cellular response to amino acid stimulus"/>
    <property type="evidence" value="ECO:0007669"/>
    <property type="project" value="InterPro"/>
</dbReference>
<dbReference type="RefSeq" id="XP_033780767.1">
    <property type="nucleotide sequence ID" value="XM_033924876.1"/>
</dbReference>
<comment type="function">
    <text evidence="6">As part of the Ragulator complex it is involved in amino acid sensing and activation of mTORC1, a signaling complex promoting cell growth in response to growth factors, energy levels, and amino acids. Activated by amino acids through a mechanism involving the lysosomal V-ATPase, the Ragulator plays a dual role for the small GTPases Rag (RagA/RRAGA, RagB/RRAGB, RagC/RRAGC and/or RagD/RRAGD): it (1) acts as a guanine nucleotide exchange factor (GEF), activating the small GTPases Rag and (2) mediates recruitment of Rag GTPases to the lysosome membrane. Activated Ragulator and Rag GTPases function as a scaffold recruiting mTORC1 to lysosomes where it is in turn activated.</text>
</comment>
<organism evidence="7 8">
    <name type="scientific">Geotrypetes seraphini</name>
    <name type="common">Gaboon caecilian</name>
    <name type="synonym">Caecilia seraphini</name>
    <dbReference type="NCBI Taxonomy" id="260995"/>
    <lineage>
        <taxon>Eukaryota</taxon>
        <taxon>Metazoa</taxon>
        <taxon>Chordata</taxon>
        <taxon>Craniata</taxon>
        <taxon>Vertebrata</taxon>
        <taxon>Euteleostomi</taxon>
        <taxon>Amphibia</taxon>
        <taxon>Gymnophiona</taxon>
        <taxon>Geotrypetes</taxon>
    </lineage>
</organism>
<evidence type="ECO:0000256" key="4">
    <source>
        <dbReference type="ARBA" id="ARBA00023228"/>
    </source>
</evidence>
<dbReference type="KEGG" id="gsh:117350556"/>
<gene>
    <name evidence="8" type="primary">LAMTOR4</name>
</gene>
<dbReference type="SUPFAM" id="SSF103196">
    <property type="entry name" value="Roadblock/LC7 domain"/>
    <property type="match status" value="1"/>
</dbReference>
<dbReference type="InterPro" id="IPR034601">
    <property type="entry name" value="LAMTOR4"/>
</dbReference>
<proteinExistence type="inferred from homology"/>
<protein>
    <recommendedName>
        <fullName evidence="3">Ragulator complex protein LAMTOR4</fullName>
    </recommendedName>
    <alternativeName>
        <fullName evidence="5">Late endosomal/lysosomal adaptor and MAPK and MTOR activator 4</fullName>
    </alternativeName>
</protein>
<dbReference type="GO" id="GO:0005085">
    <property type="term" value="F:guanyl-nucleotide exchange factor activity"/>
    <property type="evidence" value="ECO:0007669"/>
    <property type="project" value="TreeGrafter"/>
</dbReference>
<comment type="similarity">
    <text evidence="2">Belongs to the LAMTOR4 family.</text>
</comment>
<sequence>MTSTLTQGLERIPNQLGYLVISEEGVLASSGDLENDERTAALITDMVSTACSFRMQGGPEHPFKRLSIVFGETTFLVTVSGQKIFVVKRHNDIHEPINV</sequence>
<evidence type="ECO:0000256" key="2">
    <source>
        <dbReference type="ARBA" id="ARBA00010627"/>
    </source>
</evidence>
<reference evidence="8" key="1">
    <citation type="submission" date="2025-08" db="UniProtKB">
        <authorList>
            <consortium name="RefSeq"/>
        </authorList>
    </citation>
    <scope>IDENTIFICATION</scope>
</reference>
<dbReference type="GeneID" id="117350556"/>
<accession>A0A6P8NWG1</accession>
<name>A0A6P8NWG1_GEOSA</name>
<dbReference type="GO" id="GO:0071986">
    <property type="term" value="C:Ragulator complex"/>
    <property type="evidence" value="ECO:0007669"/>
    <property type="project" value="InterPro"/>
</dbReference>
<dbReference type="PANTHER" id="PTHR33967:SF1">
    <property type="entry name" value="RAGULATOR COMPLEX PROTEIN LAMTOR4"/>
    <property type="match status" value="1"/>
</dbReference>
<evidence type="ECO:0000256" key="6">
    <source>
        <dbReference type="ARBA" id="ARBA00045571"/>
    </source>
</evidence>
<dbReference type="GO" id="GO:0005764">
    <property type="term" value="C:lysosome"/>
    <property type="evidence" value="ECO:0007669"/>
    <property type="project" value="UniProtKB-SubCell"/>
</dbReference>
<dbReference type="InParanoid" id="A0A6P8NWG1"/>